<dbReference type="InterPro" id="IPR052370">
    <property type="entry name" value="Meta-cleavage_hydrolase"/>
</dbReference>
<evidence type="ECO:0000313" key="2">
    <source>
        <dbReference type="EMBL" id="KAK9007604.1"/>
    </source>
</evidence>
<comment type="caution">
    <text evidence="2">The sequence shown here is derived from an EMBL/GenBank/DDBJ whole genome shotgun (WGS) entry which is preliminary data.</text>
</comment>
<dbReference type="EMBL" id="JBBPBN010000026">
    <property type="protein sequence ID" value="KAK9007604.1"/>
    <property type="molecule type" value="Genomic_DNA"/>
</dbReference>
<protein>
    <recommendedName>
        <fullName evidence="1">AB hydrolase-1 domain-containing protein</fullName>
    </recommendedName>
</protein>
<proteinExistence type="predicted"/>
<dbReference type="Pfam" id="PF00561">
    <property type="entry name" value="Abhydrolase_1"/>
    <property type="match status" value="1"/>
</dbReference>
<sequence>MSMLKTYEFFLHGLLKLVGLSPRKIEIEPGTVINVWGPTKPTKKPALVFVHGVGFDGVLTWQFQAFAFAKDYSVYLPDLLFFGGSVTDKAERSAAFQAECVAKALWKLGVDKCTVVGLSYGGMVSFKMAEMYPELVESMVATCTVMSVTESIRNAGTNRLGISDWGEFMFPDTVEGLETLMQLTSYKASKLPKWIYKDLLVKGGLIDYKKERLELLEALQISDNEFTVPCFKQRIHLLWGENDMLFDLDTARNMKRQIGENASLEYIEKAGHNVPLDRPFEYNSRLKKILASFSSNPNNV</sequence>
<dbReference type="PANTHER" id="PTHR43139:SF22">
    <property type="entry name" value="AB HYDROLASE-1 DOMAIN-CONTAINING PROTEIN"/>
    <property type="match status" value="1"/>
</dbReference>
<evidence type="ECO:0000313" key="3">
    <source>
        <dbReference type="Proteomes" id="UP001396334"/>
    </source>
</evidence>
<feature type="domain" description="AB hydrolase-1" evidence="1">
    <location>
        <begin position="45"/>
        <end position="172"/>
    </location>
</feature>
<accession>A0ABR2R3U4</accession>
<dbReference type="PANTHER" id="PTHR43139">
    <property type="entry name" value="SI:DKEY-122A22.2"/>
    <property type="match status" value="1"/>
</dbReference>
<organism evidence="2 3">
    <name type="scientific">Hibiscus sabdariffa</name>
    <name type="common">roselle</name>
    <dbReference type="NCBI Taxonomy" id="183260"/>
    <lineage>
        <taxon>Eukaryota</taxon>
        <taxon>Viridiplantae</taxon>
        <taxon>Streptophyta</taxon>
        <taxon>Embryophyta</taxon>
        <taxon>Tracheophyta</taxon>
        <taxon>Spermatophyta</taxon>
        <taxon>Magnoliopsida</taxon>
        <taxon>eudicotyledons</taxon>
        <taxon>Gunneridae</taxon>
        <taxon>Pentapetalae</taxon>
        <taxon>rosids</taxon>
        <taxon>malvids</taxon>
        <taxon>Malvales</taxon>
        <taxon>Malvaceae</taxon>
        <taxon>Malvoideae</taxon>
        <taxon>Hibiscus</taxon>
    </lineage>
</organism>
<gene>
    <name evidence="2" type="ORF">V6N11_074524</name>
</gene>
<keyword evidence="3" id="KW-1185">Reference proteome</keyword>
<dbReference type="Proteomes" id="UP001396334">
    <property type="component" value="Unassembled WGS sequence"/>
</dbReference>
<evidence type="ECO:0000259" key="1">
    <source>
        <dbReference type="Pfam" id="PF00561"/>
    </source>
</evidence>
<dbReference type="InterPro" id="IPR000073">
    <property type="entry name" value="AB_hydrolase_1"/>
</dbReference>
<dbReference type="SUPFAM" id="SSF53474">
    <property type="entry name" value="alpha/beta-Hydrolases"/>
    <property type="match status" value="1"/>
</dbReference>
<name>A0ABR2R3U4_9ROSI</name>
<dbReference type="InterPro" id="IPR029058">
    <property type="entry name" value="AB_hydrolase_fold"/>
</dbReference>
<dbReference type="PRINTS" id="PR00111">
    <property type="entry name" value="ABHYDROLASE"/>
</dbReference>
<reference evidence="2 3" key="1">
    <citation type="journal article" date="2024" name="G3 (Bethesda)">
        <title>Genome assembly of Hibiscus sabdariffa L. provides insights into metabolisms of medicinal natural products.</title>
        <authorList>
            <person name="Kim T."/>
        </authorList>
    </citation>
    <scope>NUCLEOTIDE SEQUENCE [LARGE SCALE GENOMIC DNA]</scope>
    <source>
        <strain evidence="2">TK-2024</strain>
        <tissue evidence="2">Old leaves</tissue>
    </source>
</reference>
<dbReference type="Gene3D" id="3.40.50.1820">
    <property type="entry name" value="alpha/beta hydrolase"/>
    <property type="match status" value="1"/>
</dbReference>